<keyword evidence="2" id="KW-0378">Hydrolase</keyword>
<reference evidence="4 5" key="1">
    <citation type="submission" date="2023-03" db="EMBL/GenBank/DDBJ databases">
        <title>High recombination rates correlate with genetic variation in Cardiocondyla obscurior ants.</title>
        <authorList>
            <person name="Errbii M."/>
        </authorList>
    </citation>
    <scope>NUCLEOTIDE SEQUENCE [LARGE SCALE GENOMIC DNA]</scope>
    <source>
        <strain evidence="4">Alpha-2009</strain>
        <tissue evidence="4">Whole body</tissue>
    </source>
</reference>
<name>A0AAW2H2M2_9HYME</name>
<organism evidence="4 5">
    <name type="scientific">Cardiocondyla obscurior</name>
    <dbReference type="NCBI Taxonomy" id="286306"/>
    <lineage>
        <taxon>Eukaryota</taxon>
        <taxon>Metazoa</taxon>
        <taxon>Ecdysozoa</taxon>
        <taxon>Arthropoda</taxon>
        <taxon>Hexapoda</taxon>
        <taxon>Insecta</taxon>
        <taxon>Pterygota</taxon>
        <taxon>Neoptera</taxon>
        <taxon>Endopterygota</taxon>
        <taxon>Hymenoptera</taxon>
        <taxon>Apocrita</taxon>
        <taxon>Aculeata</taxon>
        <taxon>Formicoidea</taxon>
        <taxon>Formicidae</taxon>
        <taxon>Myrmicinae</taxon>
        <taxon>Cardiocondyla</taxon>
    </lineage>
</organism>
<accession>A0AAW2H2M2</accession>
<evidence type="ECO:0000313" key="4">
    <source>
        <dbReference type="EMBL" id="KAL0133789.1"/>
    </source>
</evidence>
<dbReference type="Pfam" id="PF00561">
    <property type="entry name" value="Abhydrolase_1"/>
    <property type="match status" value="1"/>
</dbReference>
<proteinExistence type="inferred from homology"/>
<dbReference type="InterPro" id="IPR029058">
    <property type="entry name" value="AB_hydrolase_fold"/>
</dbReference>
<evidence type="ECO:0000259" key="3">
    <source>
        <dbReference type="Pfam" id="PF00561"/>
    </source>
</evidence>
<dbReference type="EMBL" id="JADYXP020000001">
    <property type="protein sequence ID" value="KAL0133789.1"/>
    <property type="molecule type" value="Genomic_DNA"/>
</dbReference>
<evidence type="ECO:0000313" key="5">
    <source>
        <dbReference type="Proteomes" id="UP001430953"/>
    </source>
</evidence>
<keyword evidence="5" id="KW-1185">Reference proteome</keyword>
<dbReference type="PANTHER" id="PTHR43798:SF14">
    <property type="entry name" value="SERINE HYDROLASE-LIKE PROTEIN DDB_G0286239"/>
    <property type="match status" value="1"/>
</dbReference>
<sequence length="298" mass="33997">MTEVEKFKEIKLPVPWGYIAGKTYGSSDGKAVLVVHGWLDNSGSFTRLMKYLPKELFYYVCIDLPGHGWSSSFPSWMIIDVMDYAHTIHFILEALQWKTCIYIGHSMGAQVGLLFSTLHPHRIEKLISFDGVLMNFLDRGFVSYFKVASAASKKACQAEETQSFTKDEMLHAFKNLRVSSLNSEAAHAIYERAVTKVNDKYIYNRDVRLKNNPFSLLNMNDCQDFNNILSIPIYLFVPSHGIIVFNDVLGELVLKTMRAKTMLKIIYVDGNHDTHNNNPEKVAPFICRILNNNNISKL</sequence>
<dbReference type="SUPFAM" id="SSF53474">
    <property type="entry name" value="alpha/beta-Hydrolases"/>
    <property type="match status" value="1"/>
</dbReference>
<dbReference type="Gene3D" id="3.40.50.1820">
    <property type="entry name" value="alpha/beta hydrolase"/>
    <property type="match status" value="1"/>
</dbReference>
<dbReference type="InterPro" id="IPR000073">
    <property type="entry name" value="AB_hydrolase_1"/>
</dbReference>
<dbReference type="Proteomes" id="UP001430953">
    <property type="component" value="Unassembled WGS sequence"/>
</dbReference>
<protein>
    <recommendedName>
        <fullName evidence="3">AB hydrolase-1 domain-containing protein</fullName>
    </recommendedName>
</protein>
<dbReference type="GO" id="GO:0016787">
    <property type="term" value="F:hydrolase activity"/>
    <property type="evidence" value="ECO:0007669"/>
    <property type="project" value="UniProtKB-KW"/>
</dbReference>
<dbReference type="GO" id="GO:0016020">
    <property type="term" value="C:membrane"/>
    <property type="evidence" value="ECO:0007669"/>
    <property type="project" value="TreeGrafter"/>
</dbReference>
<gene>
    <name evidence="4" type="ORF">PUN28_001037</name>
</gene>
<dbReference type="PANTHER" id="PTHR43798">
    <property type="entry name" value="MONOACYLGLYCEROL LIPASE"/>
    <property type="match status" value="1"/>
</dbReference>
<evidence type="ECO:0000256" key="2">
    <source>
        <dbReference type="ARBA" id="ARBA00022801"/>
    </source>
</evidence>
<comment type="similarity">
    <text evidence="1">Belongs to the AB hydrolase superfamily.</text>
</comment>
<dbReference type="AlphaFoldDB" id="A0AAW2H2M2"/>
<evidence type="ECO:0000256" key="1">
    <source>
        <dbReference type="ARBA" id="ARBA00008645"/>
    </source>
</evidence>
<dbReference type="InterPro" id="IPR050266">
    <property type="entry name" value="AB_hydrolase_sf"/>
</dbReference>
<comment type="caution">
    <text evidence="4">The sequence shown here is derived from an EMBL/GenBank/DDBJ whole genome shotgun (WGS) entry which is preliminary data.</text>
</comment>
<feature type="domain" description="AB hydrolase-1" evidence="3">
    <location>
        <begin position="31"/>
        <end position="133"/>
    </location>
</feature>